<evidence type="ECO:0000313" key="1">
    <source>
        <dbReference type="EMBL" id="KAG0458340.1"/>
    </source>
</evidence>
<accession>A0A835PTG8</accession>
<organism evidence="1 2">
    <name type="scientific">Vanilla planifolia</name>
    <name type="common">Vanilla</name>
    <dbReference type="NCBI Taxonomy" id="51239"/>
    <lineage>
        <taxon>Eukaryota</taxon>
        <taxon>Viridiplantae</taxon>
        <taxon>Streptophyta</taxon>
        <taxon>Embryophyta</taxon>
        <taxon>Tracheophyta</taxon>
        <taxon>Spermatophyta</taxon>
        <taxon>Magnoliopsida</taxon>
        <taxon>Liliopsida</taxon>
        <taxon>Asparagales</taxon>
        <taxon>Orchidaceae</taxon>
        <taxon>Vanilloideae</taxon>
        <taxon>Vanilleae</taxon>
        <taxon>Vanilla</taxon>
    </lineage>
</organism>
<dbReference type="OrthoDB" id="76516at2759"/>
<proteinExistence type="predicted"/>
<dbReference type="Proteomes" id="UP000636800">
    <property type="component" value="Chromosome 12"/>
</dbReference>
<keyword evidence="2" id="KW-1185">Reference proteome</keyword>
<gene>
    <name evidence="1" type="ORF">HPP92_023497</name>
</gene>
<evidence type="ECO:0000313" key="2">
    <source>
        <dbReference type="Proteomes" id="UP000636800"/>
    </source>
</evidence>
<sequence length="50" mass="5534">MKLNLAEWKPSEIVSKYQVLVAKISKWAKRSKSLCISLLLRSGGSLTVGD</sequence>
<protein>
    <submittedName>
        <fullName evidence="1">Uncharacterized protein</fullName>
    </submittedName>
</protein>
<dbReference type="EMBL" id="JADCNL010000012">
    <property type="protein sequence ID" value="KAG0458340.1"/>
    <property type="molecule type" value="Genomic_DNA"/>
</dbReference>
<reference evidence="1 2" key="1">
    <citation type="journal article" date="2020" name="Nat. Food">
        <title>A phased Vanilla planifolia genome enables genetic improvement of flavour and production.</title>
        <authorList>
            <person name="Hasing T."/>
            <person name="Tang H."/>
            <person name="Brym M."/>
            <person name="Khazi F."/>
            <person name="Huang T."/>
            <person name="Chambers A.H."/>
        </authorList>
    </citation>
    <scope>NUCLEOTIDE SEQUENCE [LARGE SCALE GENOMIC DNA]</scope>
    <source>
        <tissue evidence="1">Leaf</tissue>
    </source>
</reference>
<comment type="caution">
    <text evidence="1">The sequence shown here is derived from an EMBL/GenBank/DDBJ whole genome shotgun (WGS) entry which is preliminary data.</text>
</comment>
<dbReference type="AlphaFoldDB" id="A0A835PTG8"/>
<name>A0A835PTG8_VANPL</name>